<sequence>MLLNTASLPGPRTATRAGLLARLRRAAPWAAAESLFSAVATLASTLVVARLLTPSDFGLASVAFAVVTIVQLLAFAGVPQAVLRAPQLLPRLSDQLFWVLLGLGAAATLVCWLIAAPVARFYGAPLLLWLIGVQAFDCLLQALAQFPTALLTRKMRTRSLALRMLWFKLVSIAGTLAAATAGLGPWSLVAGSLLGSAASVLLLWRTQPRRPRWRRFDAGVLPLLRMGWLIMAETALTALSVRGFLLLFGKFHGLHDLGLLNFAMRLVDELGAMITASVGRVSLSFFATAHRAGHDLARIFVIGTHAITLAVLPLFFGLAAVAGDAVPLVFGARWQAAVPAVQLLAVFWGLRMTRLLSPGLMRTLDVQGPLVMNAAISFGFAMAAVLFTRELGFVAAVAAFSARMLVTIPAGAGVLARVAALPVSRQFAAVARPLTLATIMAALVLVGRSLASDWPLAPRLAALTAGGALLYALLVWGFDRSALARLAALHR</sequence>
<evidence type="ECO:0000256" key="4">
    <source>
        <dbReference type="ARBA" id="ARBA00022692"/>
    </source>
</evidence>
<feature type="transmembrane region" description="Helical" evidence="7">
    <location>
        <begin position="334"/>
        <end position="350"/>
    </location>
</feature>
<feature type="transmembrane region" description="Helical" evidence="7">
    <location>
        <begin position="226"/>
        <end position="249"/>
    </location>
</feature>
<dbReference type="PANTHER" id="PTHR30250">
    <property type="entry name" value="PST FAMILY PREDICTED COLANIC ACID TRANSPORTER"/>
    <property type="match status" value="1"/>
</dbReference>
<evidence type="ECO:0000256" key="5">
    <source>
        <dbReference type="ARBA" id="ARBA00022989"/>
    </source>
</evidence>
<evidence type="ECO:0000313" key="8">
    <source>
        <dbReference type="EMBL" id="RXZ34374.1"/>
    </source>
</evidence>
<feature type="transmembrane region" description="Helical" evidence="7">
    <location>
        <begin position="427"/>
        <end position="447"/>
    </location>
</feature>
<feature type="transmembrane region" description="Helical" evidence="7">
    <location>
        <begin position="269"/>
        <end position="287"/>
    </location>
</feature>
<feature type="transmembrane region" description="Helical" evidence="7">
    <location>
        <begin position="58"/>
        <end position="83"/>
    </location>
</feature>
<evidence type="ECO:0000256" key="3">
    <source>
        <dbReference type="ARBA" id="ARBA00022475"/>
    </source>
</evidence>
<dbReference type="Pfam" id="PF13440">
    <property type="entry name" value="Polysacc_synt_3"/>
    <property type="match status" value="1"/>
</dbReference>
<proteinExistence type="inferred from homology"/>
<keyword evidence="3" id="KW-1003">Cell membrane</keyword>
<dbReference type="OrthoDB" id="7605542at2"/>
<dbReference type="EMBL" id="SDPT01000001">
    <property type="protein sequence ID" value="RXZ34374.1"/>
    <property type="molecule type" value="Genomic_DNA"/>
</dbReference>
<feature type="transmembrane region" description="Helical" evidence="7">
    <location>
        <begin position="459"/>
        <end position="478"/>
    </location>
</feature>
<dbReference type="Proteomes" id="UP000292347">
    <property type="component" value="Unassembled WGS sequence"/>
</dbReference>
<dbReference type="AlphaFoldDB" id="A0A4Q2IYP9"/>
<reference evidence="8 9" key="1">
    <citation type="submission" date="2019-01" db="EMBL/GenBank/DDBJ databases">
        <title>Sphingomonas mucosissima sp. nov. and Sphingomonas desiccabilis sp. nov., from biological soil crusts in the Colorado Plateau, USA.</title>
        <authorList>
            <person name="Zhu D."/>
        </authorList>
    </citation>
    <scope>NUCLEOTIDE SEQUENCE [LARGE SCALE GENOMIC DNA]</scope>
    <source>
        <strain evidence="8 9">CP1D</strain>
    </source>
</reference>
<feature type="transmembrane region" description="Helical" evidence="7">
    <location>
        <begin position="95"/>
        <end position="115"/>
    </location>
</feature>
<dbReference type="GO" id="GO:0005886">
    <property type="term" value="C:plasma membrane"/>
    <property type="evidence" value="ECO:0007669"/>
    <property type="project" value="UniProtKB-SubCell"/>
</dbReference>
<keyword evidence="6 7" id="KW-0472">Membrane</keyword>
<dbReference type="PANTHER" id="PTHR30250:SF10">
    <property type="entry name" value="LIPOPOLYSACCHARIDE BIOSYNTHESIS PROTEIN WZXC"/>
    <property type="match status" value="1"/>
</dbReference>
<feature type="transmembrane region" description="Helical" evidence="7">
    <location>
        <begin position="393"/>
        <end position="415"/>
    </location>
</feature>
<dbReference type="InterPro" id="IPR050833">
    <property type="entry name" value="Poly_Biosynth_Transport"/>
</dbReference>
<evidence type="ECO:0000256" key="1">
    <source>
        <dbReference type="ARBA" id="ARBA00004651"/>
    </source>
</evidence>
<feature type="transmembrane region" description="Helical" evidence="7">
    <location>
        <begin position="370"/>
        <end position="387"/>
    </location>
</feature>
<organism evidence="8 9">
    <name type="scientific">Sphingomonas desiccabilis</name>
    <dbReference type="NCBI Taxonomy" id="429134"/>
    <lineage>
        <taxon>Bacteria</taxon>
        <taxon>Pseudomonadati</taxon>
        <taxon>Pseudomonadota</taxon>
        <taxon>Alphaproteobacteria</taxon>
        <taxon>Sphingomonadales</taxon>
        <taxon>Sphingomonadaceae</taxon>
        <taxon>Sphingomonas</taxon>
    </lineage>
</organism>
<protein>
    <recommendedName>
        <fullName evidence="10">Lipopolysaccharide biosynthesis protein</fullName>
    </recommendedName>
</protein>
<keyword evidence="4 7" id="KW-0812">Transmembrane</keyword>
<evidence type="ECO:0000256" key="7">
    <source>
        <dbReference type="SAM" id="Phobius"/>
    </source>
</evidence>
<keyword evidence="9" id="KW-1185">Reference proteome</keyword>
<comment type="caution">
    <text evidence="8">The sequence shown here is derived from an EMBL/GenBank/DDBJ whole genome shotgun (WGS) entry which is preliminary data.</text>
</comment>
<comment type="similarity">
    <text evidence="2">Belongs to the polysaccharide synthase family.</text>
</comment>
<keyword evidence="5 7" id="KW-1133">Transmembrane helix</keyword>
<feature type="transmembrane region" description="Helical" evidence="7">
    <location>
        <begin position="186"/>
        <end position="205"/>
    </location>
</feature>
<evidence type="ECO:0000256" key="2">
    <source>
        <dbReference type="ARBA" id="ARBA00007430"/>
    </source>
</evidence>
<name>A0A4Q2IYP9_9SPHN</name>
<evidence type="ECO:0000313" key="9">
    <source>
        <dbReference type="Proteomes" id="UP000292347"/>
    </source>
</evidence>
<comment type="subcellular location">
    <subcellularLocation>
        <location evidence="1">Cell membrane</location>
        <topology evidence="1">Multi-pass membrane protein</topology>
    </subcellularLocation>
</comment>
<gene>
    <name evidence="8" type="ORF">EO081_01390</name>
</gene>
<evidence type="ECO:0000256" key="6">
    <source>
        <dbReference type="ARBA" id="ARBA00023136"/>
    </source>
</evidence>
<feature type="transmembrane region" description="Helical" evidence="7">
    <location>
        <begin position="29"/>
        <end position="52"/>
    </location>
</feature>
<feature type="transmembrane region" description="Helical" evidence="7">
    <location>
        <begin position="121"/>
        <end position="140"/>
    </location>
</feature>
<accession>A0A4Q2IYP9</accession>
<feature type="transmembrane region" description="Helical" evidence="7">
    <location>
        <begin position="160"/>
        <end position="180"/>
    </location>
</feature>
<evidence type="ECO:0008006" key="10">
    <source>
        <dbReference type="Google" id="ProtNLM"/>
    </source>
</evidence>
<feature type="transmembrane region" description="Helical" evidence="7">
    <location>
        <begin position="299"/>
        <end position="322"/>
    </location>
</feature>